<dbReference type="Gene3D" id="1.10.10.10">
    <property type="entry name" value="Winged helix-like DNA-binding domain superfamily/Winged helix DNA-binding domain"/>
    <property type="match status" value="1"/>
</dbReference>
<dbReference type="InterPro" id="IPR005119">
    <property type="entry name" value="LysR_subst-bd"/>
</dbReference>
<keyword evidence="3" id="KW-0238">DNA-binding</keyword>
<dbReference type="AlphaFoldDB" id="K4PC02"/>
<dbReference type="Pfam" id="PF03466">
    <property type="entry name" value="LysR_substrate"/>
    <property type="match status" value="1"/>
</dbReference>
<evidence type="ECO:0000256" key="2">
    <source>
        <dbReference type="ARBA" id="ARBA00023015"/>
    </source>
</evidence>
<comment type="similarity">
    <text evidence="1">Belongs to the LysR transcriptional regulatory family.</text>
</comment>
<evidence type="ECO:0000256" key="1">
    <source>
        <dbReference type="ARBA" id="ARBA00009437"/>
    </source>
</evidence>
<reference evidence="6" key="1">
    <citation type="journal article" date="2013" name="Proc. Natl. Acad. Sci. U.S.A.">
        <title>A new member of the 4-methylideneimidazole-5-one-containing aminomutase family from the enediyne kedarcidin biosynthetic pathway.</title>
        <authorList>
            <person name="Huang S.X."/>
            <person name="Lohman J.R."/>
            <person name="Huang T."/>
            <person name="Shen B."/>
        </authorList>
    </citation>
    <scope>NUCLEOTIDE SEQUENCE</scope>
    <source>
        <strain evidence="6">ATCC 53650</strain>
    </source>
</reference>
<proteinExistence type="inferred from homology"/>
<evidence type="ECO:0000256" key="3">
    <source>
        <dbReference type="ARBA" id="ARBA00023125"/>
    </source>
</evidence>
<dbReference type="SUPFAM" id="SSF53850">
    <property type="entry name" value="Periplasmic binding protein-like II"/>
    <property type="match status" value="1"/>
</dbReference>
<dbReference type="InterPro" id="IPR036390">
    <property type="entry name" value="WH_DNA-bd_sf"/>
</dbReference>
<sequence>MSIEIRQLRYLCMVADEGNLTRAAARLRLSAPSVSQQIRQIERDLGCELFERTRTGMTLTPAGAALLPEARAVLAGVDRMRELARTARPRFTVGITVSTPVTLVRRLSEAARRAGAGLDFTTAEVPGHVRELRGRGIDLGLLVLPLAEETGELSSQVVHREPVGALMSPGNPLAGRSELRLADLDGQRLLWFRRTAAPGYHDDLLGHFQRRGWRPELRVADLHLAVVGAELAADEELVTVRPASTAPRAPGLVWRPLVDVPPMAIALFWHAERRESQLLETVAAAIRLPVSLACAS</sequence>
<dbReference type="CDD" id="cd08414">
    <property type="entry name" value="PBP2_LTTR_aromatics_like"/>
    <property type="match status" value="1"/>
</dbReference>
<dbReference type="EMBL" id="JX679499">
    <property type="protein sequence ID" value="AFV52116.1"/>
    <property type="molecule type" value="Genomic_DNA"/>
</dbReference>
<dbReference type="PANTHER" id="PTHR30346:SF0">
    <property type="entry name" value="HCA OPERON TRANSCRIPTIONAL ACTIVATOR HCAR"/>
    <property type="match status" value="1"/>
</dbReference>
<keyword evidence="2" id="KW-0805">Transcription regulation</keyword>
<protein>
    <submittedName>
        <fullName evidence="6">Putative LysR transcriptional regulator</fullName>
    </submittedName>
</protein>
<evidence type="ECO:0000256" key="4">
    <source>
        <dbReference type="ARBA" id="ARBA00023163"/>
    </source>
</evidence>
<dbReference type="GO" id="GO:0003700">
    <property type="term" value="F:DNA-binding transcription factor activity"/>
    <property type="evidence" value="ECO:0007669"/>
    <property type="project" value="InterPro"/>
</dbReference>
<dbReference type="PRINTS" id="PR00039">
    <property type="entry name" value="HTHLYSR"/>
</dbReference>
<evidence type="ECO:0000259" key="5">
    <source>
        <dbReference type="PROSITE" id="PS50931"/>
    </source>
</evidence>
<dbReference type="GO" id="GO:0003677">
    <property type="term" value="F:DNA binding"/>
    <property type="evidence" value="ECO:0007669"/>
    <property type="project" value="UniProtKB-KW"/>
</dbReference>
<keyword evidence="4" id="KW-0804">Transcription</keyword>
<evidence type="ECO:0000313" key="6">
    <source>
        <dbReference type="EMBL" id="AFV52116.1"/>
    </source>
</evidence>
<dbReference type="PROSITE" id="PS50931">
    <property type="entry name" value="HTH_LYSR"/>
    <property type="match status" value="1"/>
</dbReference>
<feature type="domain" description="HTH lysR-type" evidence="5">
    <location>
        <begin position="3"/>
        <end position="60"/>
    </location>
</feature>
<dbReference type="SUPFAM" id="SSF46785">
    <property type="entry name" value="Winged helix' DNA-binding domain"/>
    <property type="match status" value="1"/>
</dbReference>
<dbReference type="PANTHER" id="PTHR30346">
    <property type="entry name" value="TRANSCRIPTIONAL DUAL REGULATOR HCAR-RELATED"/>
    <property type="match status" value="1"/>
</dbReference>
<organism evidence="6">
    <name type="scientific">Streptoalloteichus sp. ATCC 53650</name>
    <dbReference type="NCBI Taxonomy" id="756733"/>
    <lineage>
        <taxon>Bacteria</taxon>
        <taxon>Bacillati</taxon>
        <taxon>Actinomycetota</taxon>
        <taxon>Actinomycetes</taxon>
        <taxon>Pseudonocardiales</taxon>
        <taxon>Pseudonocardiaceae</taxon>
        <taxon>Streptoalloteichus</taxon>
    </lineage>
</organism>
<accession>K4PC02</accession>
<dbReference type="Pfam" id="PF00126">
    <property type="entry name" value="HTH_1"/>
    <property type="match status" value="1"/>
</dbReference>
<dbReference type="InterPro" id="IPR036388">
    <property type="entry name" value="WH-like_DNA-bd_sf"/>
</dbReference>
<name>K4PC02_9PSEU</name>
<dbReference type="GO" id="GO:0032993">
    <property type="term" value="C:protein-DNA complex"/>
    <property type="evidence" value="ECO:0007669"/>
    <property type="project" value="TreeGrafter"/>
</dbReference>
<dbReference type="FunFam" id="1.10.10.10:FF:000001">
    <property type="entry name" value="LysR family transcriptional regulator"/>
    <property type="match status" value="1"/>
</dbReference>
<dbReference type="InterPro" id="IPR000847">
    <property type="entry name" value="LysR_HTH_N"/>
</dbReference>
<dbReference type="Gene3D" id="3.40.190.10">
    <property type="entry name" value="Periplasmic binding protein-like II"/>
    <property type="match status" value="2"/>
</dbReference>